<name>A0A4W6CHP3_LATCA</name>
<dbReference type="InterPro" id="IPR016187">
    <property type="entry name" value="CTDL_fold"/>
</dbReference>
<dbReference type="Pfam" id="PF00059">
    <property type="entry name" value="Lectin_C"/>
    <property type="match status" value="1"/>
</dbReference>
<reference evidence="2" key="3">
    <citation type="submission" date="2025-09" db="UniProtKB">
        <authorList>
            <consortium name="Ensembl"/>
        </authorList>
    </citation>
    <scope>IDENTIFICATION</scope>
</reference>
<proteinExistence type="predicted"/>
<keyword evidence="3" id="KW-1185">Reference proteome</keyword>
<dbReference type="InterPro" id="IPR016186">
    <property type="entry name" value="C-type_lectin-like/link_sf"/>
</dbReference>
<sequence>GFVQVCSMEWSQQHGYARTPHMLSWTAARDYCRKDLTDLASVRNEEELQIIQKIAGDFPVWVGAFKDPWEWSDQTYSSFRYWRESEKVRINPDEETCVGLFKSDYGKWGQRPCNEMQPFLCSCE</sequence>
<dbReference type="PANTHER" id="PTHR45784">
    <property type="entry name" value="C-TYPE LECTIN DOMAIN FAMILY 20 MEMBER A-RELATED"/>
    <property type="match status" value="1"/>
</dbReference>
<dbReference type="Proteomes" id="UP000314980">
    <property type="component" value="Unassembled WGS sequence"/>
</dbReference>
<evidence type="ECO:0000313" key="3">
    <source>
        <dbReference type="Proteomes" id="UP000314980"/>
    </source>
</evidence>
<organism evidence="2 3">
    <name type="scientific">Lates calcarifer</name>
    <name type="common">Barramundi</name>
    <name type="synonym">Holocentrus calcarifer</name>
    <dbReference type="NCBI Taxonomy" id="8187"/>
    <lineage>
        <taxon>Eukaryota</taxon>
        <taxon>Metazoa</taxon>
        <taxon>Chordata</taxon>
        <taxon>Craniata</taxon>
        <taxon>Vertebrata</taxon>
        <taxon>Euteleostomi</taxon>
        <taxon>Actinopterygii</taxon>
        <taxon>Neopterygii</taxon>
        <taxon>Teleostei</taxon>
        <taxon>Neoteleostei</taxon>
        <taxon>Acanthomorphata</taxon>
        <taxon>Carangaria</taxon>
        <taxon>Carangaria incertae sedis</taxon>
        <taxon>Centropomidae</taxon>
        <taxon>Lates</taxon>
    </lineage>
</organism>
<dbReference type="AlphaFoldDB" id="A0A4W6CHP3"/>
<dbReference type="InParanoid" id="A0A4W6CHP3"/>
<evidence type="ECO:0000259" key="1">
    <source>
        <dbReference type="PROSITE" id="PS50041"/>
    </source>
</evidence>
<accession>A0A4W6CHP3</accession>
<evidence type="ECO:0000313" key="2">
    <source>
        <dbReference type="Ensembl" id="ENSLCAP00010011398.1"/>
    </source>
</evidence>
<dbReference type="InterPro" id="IPR001304">
    <property type="entry name" value="C-type_lectin-like"/>
</dbReference>
<protein>
    <recommendedName>
        <fullName evidence="1">C-type lectin domain-containing protein</fullName>
    </recommendedName>
</protein>
<feature type="domain" description="C-type lectin" evidence="1">
    <location>
        <begin position="11"/>
        <end position="122"/>
    </location>
</feature>
<dbReference type="SMART" id="SM00034">
    <property type="entry name" value="CLECT"/>
    <property type="match status" value="1"/>
</dbReference>
<dbReference type="PROSITE" id="PS50041">
    <property type="entry name" value="C_TYPE_LECTIN_2"/>
    <property type="match status" value="1"/>
</dbReference>
<dbReference type="Gene3D" id="3.10.100.10">
    <property type="entry name" value="Mannose-Binding Protein A, subunit A"/>
    <property type="match status" value="1"/>
</dbReference>
<reference evidence="3" key="1">
    <citation type="submission" date="2015-09" db="EMBL/GenBank/DDBJ databases">
        <authorList>
            <person name="Sai Rama Sridatta P."/>
        </authorList>
    </citation>
    <scope>NUCLEOTIDE SEQUENCE [LARGE SCALE GENOMIC DNA]</scope>
</reference>
<dbReference type="Ensembl" id="ENSLCAT00010011643.1">
    <property type="protein sequence ID" value="ENSLCAP00010011398.1"/>
    <property type="gene ID" value="ENSLCAG00010005417.1"/>
</dbReference>
<reference evidence="2" key="2">
    <citation type="submission" date="2025-08" db="UniProtKB">
        <authorList>
            <consortium name="Ensembl"/>
        </authorList>
    </citation>
    <scope>IDENTIFICATION</scope>
</reference>
<dbReference type="PANTHER" id="PTHR45784:SF3">
    <property type="entry name" value="C-TYPE LECTIN DOMAIN FAMILY 4 MEMBER K-LIKE-RELATED"/>
    <property type="match status" value="1"/>
</dbReference>
<dbReference type="GeneTree" id="ENSGT00940000175599"/>
<dbReference type="SUPFAM" id="SSF56436">
    <property type="entry name" value="C-type lectin-like"/>
    <property type="match status" value="1"/>
</dbReference>